<organism evidence="4 5">
    <name type="scientific">Anaerotruncus colihominis</name>
    <dbReference type="NCBI Taxonomy" id="169435"/>
    <lineage>
        <taxon>Bacteria</taxon>
        <taxon>Bacillati</taxon>
        <taxon>Bacillota</taxon>
        <taxon>Clostridia</taxon>
        <taxon>Eubacteriales</taxon>
        <taxon>Oscillospiraceae</taxon>
        <taxon>Anaerotruncus</taxon>
    </lineage>
</organism>
<evidence type="ECO:0000313" key="4">
    <source>
        <dbReference type="EMBL" id="NBI78495.1"/>
    </source>
</evidence>
<dbReference type="SUPFAM" id="SSF55797">
    <property type="entry name" value="PR-1-like"/>
    <property type="match status" value="1"/>
</dbReference>
<name>A0A845RI46_9FIRM</name>
<evidence type="ECO:0000256" key="1">
    <source>
        <dbReference type="SAM" id="MobiDB-lite"/>
    </source>
</evidence>
<dbReference type="Proteomes" id="UP000446348">
    <property type="component" value="Unassembled WGS sequence"/>
</dbReference>
<dbReference type="PANTHER" id="PTHR31157">
    <property type="entry name" value="SCP DOMAIN-CONTAINING PROTEIN"/>
    <property type="match status" value="1"/>
</dbReference>
<feature type="region of interest" description="Disordered" evidence="1">
    <location>
        <begin position="51"/>
        <end position="96"/>
    </location>
</feature>
<evidence type="ECO:0000259" key="3">
    <source>
        <dbReference type="Pfam" id="PF00188"/>
    </source>
</evidence>
<evidence type="ECO:0000256" key="2">
    <source>
        <dbReference type="SAM" id="SignalP"/>
    </source>
</evidence>
<dbReference type="InterPro" id="IPR035940">
    <property type="entry name" value="CAP_sf"/>
</dbReference>
<accession>A0A845RI46</accession>
<feature type="chain" id="PRO_5032842666" description="SCP domain-containing protein" evidence="2">
    <location>
        <begin position="31"/>
        <end position="240"/>
    </location>
</feature>
<dbReference type="Pfam" id="PF00188">
    <property type="entry name" value="CAP"/>
    <property type="match status" value="1"/>
</dbReference>
<evidence type="ECO:0000313" key="5">
    <source>
        <dbReference type="Proteomes" id="UP000446348"/>
    </source>
</evidence>
<dbReference type="PANTHER" id="PTHR31157:SF1">
    <property type="entry name" value="SCP DOMAIN-CONTAINING PROTEIN"/>
    <property type="match status" value="1"/>
</dbReference>
<reference evidence="4 5" key="1">
    <citation type="submission" date="2018-08" db="EMBL/GenBank/DDBJ databases">
        <title>Murine metabolic-syndrome-specific gut microbial biobank.</title>
        <authorList>
            <person name="Liu C."/>
        </authorList>
    </citation>
    <scope>NUCLEOTIDE SEQUENCE [LARGE SCALE GENOMIC DNA]</scope>
    <source>
        <strain evidence="4 5">X69</strain>
    </source>
</reference>
<feature type="signal peptide" evidence="2">
    <location>
        <begin position="1"/>
        <end position="30"/>
    </location>
</feature>
<dbReference type="CDD" id="cd05379">
    <property type="entry name" value="CAP_bacterial"/>
    <property type="match status" value="1"/>
</dbReference>
<proteinExistence type="predicted"/>
<dbReference type="InterPro" id="IPR014044">
    <property type="entry name" value="CAP_dom"/>
</dbReference>
<feature type="compositionally biased region" description="Low complexity" evidence="1">
    <location>
        <begin position="64"/>
        <end position="85"/>
    </location>
</feature>
<protein>
    <recommendedName>
        <fullName evidence="3">SCP domain-containing protein</fullName>
    </recommendedName>
</protein>
<sequence length="240" mass="26615">MTRRYFVMKKRFCILSALLSLCLLATPAFAADDSPEIFSFEVVYVGEADCPSTPAPSHRDEDSPVFSVEESPESPAVSESPEAPANPIPEEDGQPSWISGYLRTPGGFEYPKIDAKAFADEIFRLANEERVKAGLPEVERREDVSPVTVIRAQELSEFFSHTRPNGEGYMSLMDEYGIQYQWAGENGAKVPATSGPSGMMNGWMHSEGHKNNILNPKHTGLEIGVYQVGQMVYCSQMFVY</sequence>
<gene>
    <name evidence="4" type="ORF">D3Z39_06380</name>
</gene>
<comment type="caution">
    <text evidence="4">The sequence shown here is derived from an EMBL/GenBank/DDBJ whole genome shotgun (WGS) entry which is preliminary data.</text>
</comment>
<feature type="domain" description="SCP" evidence="3">
    <location>
        <begin position="124"/>
        <end position="236"/>
    </location>
</feature>
<dbReference type="EMBL" id="QXWZ01000008">
    <property type="protein sequence ID" value="NBI78495.1"/>
    <property type="molecule type" value="Genomic_DNA"/>
</dbReference>
<dbReference type="Gene3D" id="3.40.33.10">
    <property type="entry name" value="CAP"/>
    <property type="match status" value="1"/>
</dbReference>
<dbReference type="AlphaFoldDB" id="A0A845RI46"/>
<keyword evidence="2" id="KW-0732">Signal</keyword>